<feature type="compositionally biased region" description="Basic and acidic residues" evidence="1">
    <location>
        <begin position="64"/>
        <end position="74"/>
    </location>
</feature>
<organism evidence="2 3">
    <name type="scientific">Daphnia magna</name>
    <dbReference type="NCBI Taxonomy" id="35525"/>
    <lineage>
        <taxon>Eukaryota</taxon>
        <taxon>Metazoa</taxon>
        <taxon>Ecdysozoa</taxon>
        <taxon>Arthropoda</taxon>
        <taxon>Crustacea</taxon>
        <taxon>Branchiopoda</taxon>
        <taxon>Diplostraca</taxon>
        <taxon>Cladocera</taxon>
        <taxon>Anomopoda</taxon>
        <taxon>Daphniidae</taxon>
        <taxon>Daphnia</taxon>
    </lineage>
</organism>
<evidence type="ECO:0000313" key="3">
    <source>
        <dbReference type="Proteomes" id="UP001234178"/>
    </source>
</evidence>
<evidence type="ECO:0000256" key="1">
    <source>
        <dbReference type="SAM" id="MobiDB-lite"/>
    </source>
</evidence>
<evidence type="ECO:0000313" key="2">
    <source>
        <dbReference type="EMBL" id="KAK4003386.1"/>
    </source>
</evidence>
<keyword evidence="3" id="KW-1185">Reference proteome</keyword>
<name>A0ABQ9YS67_9CRUS</name>
<sequence>MMTPAPPGGCRKLKRKKRCAGGVCEMGVLRHRRLLITYTFRSPEKRPSPPPQQMPYSEKRLKKADKLTVAKEGEANESPNVIVEENAHERRLMMALCLPPPLHLVSTFTTFHSAEVDGTIGAAAMGTHTHTHREKKRKYKISN</sequence>
<accession>A0ABQ9YS67</accession>
<dbReference type="EMBL" id="JAOYFB010000001">
    <property type="protein sequence ID" value="KAK4003386.1"/>
    <property type="molecule type" value="Genomic_DNA"/>
</dbReference>
<proteinExistence type="predicted"/>
<feature type="region of interest" description="Disordered" evidence="1">
    <location>
        <begin position="39"/>
        <end position="80"/>
    </location>
</feature>
<protein>
    <submittedName>
        <fullName evidence="2">Uncharacterized protein</fullName>
    </submittedName>
</protein>
<reference evidence="2 3" key="1">
    <citation type="journal article" date="2023" name="Nucleic Acids Res.">
        <title>The hologenome of Daphnia magna reveals possible DNA methylation and microbiome-mediated evolution of the host genome.</title>
        <authorList>
            <person name="Chaturvedi A."/>
            <person name="Li X."/>
            <person name="Dhandapani V."/>
            <person name="Marshall H."/>
            <person name="Kissane S."/>
            <person name="Cuenca-Cambronero M."/>
            <person name="Asole G."/>
            <person name="Calvet F."/>
            <person name="Ruiz-Romero M."/>
            <person name="Marangio P."/>
            <person name="Guigo R."/>
            <person name="Rago D."/>
            <person name="Mirbahai L."/>
            <person name="Eastwood N."/>
            <person name="Colbourne J.K."/>
            <person name="Zhou J."/>
            <person name="Mallon E."/>
            <person name="Orsini L."/>
        </authorList>
    </citation>
    <scope>NUCLEOTIDE SEQUENCE [LARGE SCALE GENOMIC DNA]</scope>
    <source>
        <strain evidence="2">LRV0_1</strain>
    </source>
</reference>
<comment type="caution">
    <text evidence="2">The sequence shown here is derived from an EMBL/GenBank/DDBJ whole genome shotgun (WGS) entry which is preliminary data.</text>
</comment>
<dbReference type="Proteomes" id="UP001234178">
    <property type="component" value="Unassembled WGS sequence"/>
</dbReference>
<gene>
    <name evidence="2" type="ORF">OUZ56_005153</name>
</gene>